<protein>
    <recommendedName>
        <fullName evidence="6">GTP cyclohydrolase II</fullName>
    </recommendedName>
</protein>
<evidence type="ECO:0000259" key="2">
    <source>
        <dbReference type="Pfam" id="PF00925"/>
    </source>
</evidence>
<dbReference type="Gene3D" id="3.40.50.10990">
    <property type="entry name" value="GTP cyclohydrolase II"/>
    <property type="match status" value="1"/>
</dbReference>
<accession>A0A813GCM1</accession>
<dbReference type="InterPro" id="IPR032677">
    <property type="entry name" value="GTP_cyclohydro_II"/>
</dbReference>
<dbReference type="InterPro" id="IPR012469">
    <property type="entry name" value="DUF1688"/>
</dbReference>
<dbReference type="InterPro" id="IPR022163">
    <property type="entry name" value="GTP_CH_N"/>
</dbReference>
<dbReference type="Pfam" id="PF00925">
    <property type="entry name" value="GTP_cyclohydro2"/>
    <property type="match status" value="1"/>
</dbReference>
<comment type="caution">
    <text evidence="4">The sequence shown here is derived from an EMBL/GenBank/DDBJ whole genome shotgun (WGS) entry which is preliminary data.</text>
</comment>
<evidence type="ECO:0008006" key="6">
    <source>
        <dbReference type="Google" id="ProtNLM"/>
    </source>
</evidence>
<gene>
    <name evidence="4" type="ORF">PGLA1383_LOCUS38006</name>
</gene>
<dbReference type="OMA" id="LKLKWIN"/>
<evidence type="ECO:0000259" key="3">
    <source>
        <dbReference type="Pfam" id="PF12471"/>
    </source>
</evidence>
<sequence>MSSSNSRAARLSAHVRPAGPRVSGACGSNTPREDRADEGVPPPPAPHPEQRPRALATKACANDPATGYSWKDVHADLESGNYAGVYGWDHAAYWGIAEAKAGVDLKEWYKTRTDAEFYLPEFQELVTDPVVQRDWDRIATFDPMGMWAHPPTIASCKAHLDIPELKDLHQDGVIVTPSNEIVTSKCAISYAWNLPLLSGRLGLTEDELRKALHKFSKDDALLDPKVKTYIPAVGGCTMYTFGDARKLKDPRTEVTVRVHDECIGSDVFGSDICSCRPYLIFALRQAVECAQRGGVGVVIYFRKEGRSLGEVIKFRVYNARINQEGGDRPEMYFHHTEAIAGIRDARFQTMMPDALNWLGIRRIDMLCSMSNEKYEAIVGAGITVMQRVDLPEDYVKESMKVELEAKIASGYHSDSIDKDAIAKSLTQLAAIRHQCTRVYELAKKGQLGFFTVDESKMPAAVEATAKAIRERYPSLKVPPHSRLRHFDGWRLQDMLKNWNCDKVEKARRLVDLVFVSVLLDAGAGPTWQYVTPGGKVTKSSEGLGEASMDAFQDGLFSTDSALRTRVNSAALKNVTEEILARHLQVSRNNPLIGVPGRAKLLRGLGDALEKHPEFFGAEISRPGNLVDYLVAHSKDSKVGLEHLWRVCSEGLYSIWPLQTNGILRGDIWTLKSLHIDGKPGSDLVPFHKLTQWLVYSVIEALDLTMGLQVTGSEALTALPEYRNGGLLVDTGVICLKDTSWFAQEVNVGTELVVEWRALTVVLMDLLAEQLRAKLKLTAEALPLASVLEGGTWHAGRMMAKALRADGSPPIHIRLDGTVF</sequence>
<name>A0A813GCM1_POLGL</name>
<dbReference type="OrthoDB" id="57939at2759"/>
<feature type="domain" description="GTP cyclohydrolase II" evidence="2">
    <location>
        <begin position="245"/>
        <end position="388"/>
    </location>
</feature>
<proteinExistence type="predicted"/>
<dbReference type="SUPFAM" id="SSF142695">
    <property type="entry name" value="RibA-like"/>
    <property type="match status" value="1"/>
</dbReference>
<dbReference type="PANTHER" id="PTHR31687">
    <property type="match status" value="1"/>
</dbReference>
<dbReference type="InterPro" id="IPR036144">
    <property type="entry name" value="RibA-like_sf"/>
</dbReference>
<reference evidence="4" key="1">
    <citation type="submission" date="2021-02" db="EMBL/GenBank/DDBJ databases">
        <authorList>
            <person name="Dougan E. K."/>
            <person name="Rhodes N."/>
            <person name="Thang M."/>
            <person name="Chan C."/>
        </authorList>
    </citation>
    <scope>NUCLEOTIDE SEQUENCE</scope>
</reference>
<dbReference type="Proteomes" id="UP000654075">
    <property type="component" value="Unassembled WGS sequence"/>
</dbReference>
<keyword evidence="5" id="KW-1185">Reference proteome</keyword>
<feature type="domain" description="GTP cyclohydrolase N-terminal" evidence="3">
    <location>
        <begin position="151"/>
        <end position="213"/>
    </location>
</feature>
<dbReference type="Pfam" id="PF12471">
    <property type="entry name" value="GTP_CH_N"/>
    <property type="match status" value="1"/>
</dbReference>
<dbReference type="Pfam" id="PF07958">
    <property type="entry name" value="DUF1688"/>
    <property type="match status" value="1"/>
</dbReference>
<dbReference type="AlphaFoldDB" id="A0A813GCM1"/>
<dbReference type="PANTHER" id="PTHR31687:SF3">
    <property type="entry name" value="PROTEIN URG3"/>
    <property type="match status" value="1"/>
</dbReference>
<organism evidence="4 5">
    <name type="scientific">Polarella glacialis</name>
    <name type="common">Dinoflagellate</name>
    <dbReference type="NCBI Taxonomy" id="89957"/>
    <lineage>
        <taxon>Eukaryota</taxon>
        <taxon>Sar</taxon>
        <taxon>Alveolata</taxon>
        <taxon>Dinophyceae</taxon>
        <taxon>Suessiales</taxon>
        <taxon>Suessiaceae</taxon>
        <taxon>Polarella</taxon>
    </lineage>
</organism>
<evidence type="ECO:0000313" key="5">
    <source>
        <dbReference type="Proteomes" id="UP000654075"/>
    </source>
</evidence>
<evidence type="ECO:0000313" key="4">
    <source>
        <dbReference type="EMBL" id="CAE8620446.1"/>
    </source>
</evidence>
<evidence type="ECO:0000256" key="1">
    <source>
        <dbReference type="SAM" id="MobiDB-lite"/>
    </source>
</evidence>
<dbReference type="EMBL" id="CAJNNV010027459">
    <property type="protein sequence ID" value="CAE8620446.1"/>
    <property type="molecule type" value="Genomic_DNA"/>
</dbReference>
<feature type="compositionally biased region" description="Low complexity" evidence="1">
    <location>
        <begin position="1"/>
        <end position="12"/>
    </location>
</feature>
<feature type="region of interest" description="Disordered" evidence="1">
    <location>
        <begin position="1"/>
        <end position="53"/>
    </location>
</feature>